<keyword evidence="3" id="KW-0175">Coiled coil</keyword>
<evidence type="ECO:0000256" key="5">
    <source>
        <dbReference type="ARBA" id="ARBA00023163"/>
    </source>
</evidence>
<evidence type="ECO:0000256" key="3">
    <source>
        <dbReference type="ARBA" id="ARBA00023054"/>
    </source>
</evidence>
<evidence type="ECO:0000256" key="7">
    <source>
        <dbReference type="SAM" id="MobiDB-lite"/>
    </source>
</evidence>
<comment type="caution">
    <text evidence="9">The sequence shown here is derived from an EMBL/GenBank/DDBJ whole genome shotgun (WGS) entry which is preliminary data.</text>
</comment>
<keyword evidence="6" id="KW-0539">Nucleus</keyword>
<proteinExistence type="predicted"/>
<feature type="region of interest" description="Disordered" evidence="7">
    <location>
        <begin position="130"/>
        <end position="154"/>
    </location>
</feature>
<comment type="function">
    <text evidence="1">Putative transcription factor.</text>
</comment>
<evidence type="ECO:0000256" key="2">
    <source>
        <dbReference type="ARBA" id="ARBA00023015"/>
    </source>
</evidence>
<reference evidence="9" key="1">
    <citation type="submission" date="2020-09" db="EMBL/GenBank/DDBJ databases">
        <title>Genome-Enabled Discovery of Anthraquinone Biosynthesis in Senna tora.</title>
        <authorList>
            <person name="Kang S.-H."/>
            <person name="Pandey R.P."/>
            <person name="Lee C.-M."/>
            <person name="Sim J.-S."/>
            <person name="Jeong J.-T."/>
            <person name="Choi B.-S."/>
            <person name="Jung M."/>
            <person name="Ginzburg D."/>
            <person name="Zhao K."/>
            <person name="Won S.Y."/>
            <person name="Oh T.-J."/>
            <person name="Yu Y."/>
            <person name="Kim N.-H."/>
            <person name="Lee O.R."/>
            <person name="Lee T.-H."/>
            <person name="Bashyal P."/>
            <person name="Kim T.-S."/>
            <person name="Lee W.-H."/>
            <person name="Kawkins C."/>
            <person name="Kim C.-K."/>
            <person name="Kim J.S."/>
            <person name="Ahn B.O."/>
            <person name="Rhee S.Y."/>
            <person name="Sohng J.K."/>
        </authorList>
    </citation>
    <scope>NUCLEOTIDE SEQUENCE</scope>
    <source>
        <tissue evidence="9">Leaf</tissue>
    </source>
</reference>
<dbReference type="EMBL" id="JAAIUW010000006">
    <property type="protein sequence ID" value="KAF7829048.1"/>
    <property type="molecule type" value="Genomic_DNA"/>
</dbReference>
<sequence length="356" mass="40913">MDSGQTSLLTTLVVFQNTIKEELIRSVHVYRLNDGRESEVEREFVFSRTGSYGEMRATPILRLQKFSVSEVSEGYQNGVWLCVFAFHADHKPQHFRIPSFLSVTRNPKLQTIPTLLKDLHVIYKTECKSNESDLSQISPDERGQGTGNDHHPPRKILLQDLNCLPYPDDMPVLQDNEPDDESLDMSELPENEPYDEILDMADLPHNELVDESLPGITEKKKRAASKDVASIGLADLMKYFDVPIVEASKCLKVGLTVLKRKCREFGIPRWPHRKIKSLDNLIHDLQEVAENEEIENNAAVMAVTKRQKMLECEKEIIERKPSIDIQRETKRFRQDVFKRRHRARVMTRESSSASSS</sequence>
<evidence type="ECO:0000313" key="10">
    <source>
        <dbReference type="Proteomes" id="UP000634136"/>
    </source>
</evidence>
<gene>
    <name evidence="9" type="ORF">G2W53_020212</name>
</gene>
<dbReference type="InterPro" id="IPR044607">
    <property type="entry name" value="RKD-like"/>
</dbReference>
<evidence type="ECO:0000256" key="6">
    <source>
        <dbReference type="ARBA" id="ARBA00023242"/>
    </source>
</evidence>
<dbReference type="AlphaFoldDB" id="A0A834TV10"/>
<dbReference type="PANTHER" id="PTHR46373">
    <property type="entry name" value="PROTEIN RKD4"/>
    <property type="match status" value="1"/>
</dbReference>
<feature type="compositionally biased region" description="Basic and acidic residues" evidence="7">
    <location>
        <begin position="139"/>
        <end position="151"/>
    </location>
</feature>
<dbReference type="GO" id="GO:0003700">
    <property type="term" value="F:DNA-binding transcription factor activity"/>
    <property type="evidence" value="ECO:0007669"/>
    <property type="project" value="InterPro"/>
</dbReference>
<accession>A0A834TV10</accession>
<keyword evidence="2" id="KW-0805">Transcription regulation</keyword>
<dbReference type="GO" id="GO:0003677">
    <property type="term" value="F:DNA binding"/>
    <property type="evidence" value="ECO:0007669"/>
    <property type="project" value="UniProtKB-KW"/>
</dbReference>
<dbReference type="PANTHER" id="PTHR46373:SF12">
    <property type="entry name" value="PROTEIN RKD5"/>
    <property type="match status" value="1"/>
</dbReference>
<evidence type="ECO:0000256" key="4">
    <source>
        <dbReference type="ARBA" id="ARBA00023125"/>
    </source>
</evidence>
<dbReference type="Proteomes" id="UP000634136">
    <property type="component" value="Unassembled WGS sequence"/>
</dbReference>
<evidence type="ECO:0000259" key="8">
    <source>
        <dbReference type="PROSITE" id="PS51519"/>
    </source>
</evidence>
<protein>
    <submittedName>
        <fullName evidence="9">Protein RKD5</fullName>
    </submittedName>
</protein>
<keyword evidence="4" id="KW-0238">DNA-binding</keyword>
<name>A0A834TV10_9FABA</name>
<organism evidence="9 10">
    <name type="scientific">Senna tora</name>
    <dbReference type="NCBI Taxonomy" id="362788"/>
    <lineage>
        <taxon>Eukaryota</taxon>
        <taxon>Viridiplantae</taxon>
        <taxon>Streptophyta</taxon>
        <taxon>Embryophyta</taxon>
        <taxon>Tracheophyta</taxon>
        <taxon>Spermatophyta</taxon>
        <taxon>Magnoliopsida</taxon>
        <taxon>eudicotyledons</taxon>
        <taxon>Gunneridae</taxon>
        <taxon>Pentapetalae</taxon>
        <taxon>rosids</taxon>
        <taxon>fabids</taxon>
        <taxon>Fabales</taxon>
        <taxon>Fabaceae</taxon>
        <taxon>Caesalpinioideae</taxon>
        <taxon>Cassia clade</taxon>
        <taxon>Senna</taxon>
    </lineage>
</organism>
<feature type="domain" description="RWP-RK" evidence="8">
    <location>
        <begin position="213"/>
        <end position="298"/>
    </location>
</feature>
<evidence type="ECO:0000313" key="9">
    <source>
        <dbReference type="EMBL" id="KAF7829048.1"/>
    </source>
</evidence>
<dbReference type="OrthoDB" id="6270329at2759"/>
<keyword evidence="5" id="KW-0804">Transcription</keyword>
<keyword evidence="10" id="KW-1185">Reference proteome</keyword>
<dbReference type="Pfam" id="PF02042">
    <property type="entry name" value="RWP-RK"/>
    <property type="match status" value="1"/>
</dbReference>
<dbReference type="PROSITE" id="PS51519">
    <property type="entry name" value="RWP_RK"/>
    <property type="match status" value="1"/>
</dbReference>
<dbReference type="InterPro" id="IPR003035">
    <property type="entry name" value="RWP-RK_dom"/>
</dbReference>
<evidence type="ECO:0000256" key="1">
    <source>
        <dbReference type="ARBA" id="ARBA00004049"/>
    </source>
</evidence>